<sequence>MKKLLLSALFLSLFSLSQAVHAEAIPKSTKYDYRVKNVVYNPDNVTRINVSTGIATLIQFSPNEYITETEGGAAIGDPLAWKVNIRGNNVWIRPSAEEPNTNLTIVTNKRTYLFNLVSVSNKNKASWGVRFSYPKPKKEPFNPFAKPCQGGTYNYRYFAKGDKALFPTEVWDNGIFTCMAIKAGSDMPVVFKKLPDGKEGLVNSHIENGYIVIHEVNPEFRLRLGDLVAGVKTDRLKALGTHFNGTTNGKVRGIINE</sequence>
<dbReference type="Proteomes" id="UP000190023">
    <property type="component" value="Unassembled WGS sequence"/>
</dbReference>
<dbReference type="InterPro" id="IPR038161">
    <property type="entry name" value="VirB9/CagX/TrbG_C_sf"/>
</dbReference>
<keyword evidence="5" id="KW-1185">Reference proteome</keyword>
<evidence type="ECO:0000313" key="4">
    <source>
        <dbReference type="EMBL" id="OOS02488.1"/>
    </source>
</evidence>
<proteinExistence type="inferred from homology"/>
<feature type="chain" id="PRO_5012774950" evidence="3">
    <location>
        <begin position="23"/>
        <end position="257"/>
    </location>
</feature>
<comment type="caution">
    <text evidence="4">The sequence shown here is derived from an EMBL/GenBank/DDBJ whole genome shotgun (WGS) entry which is preliminary data.</text>
</comment>
<protein>
    <submittedName>
        <fullName evidence="4">Conjugal transfer protein TraH</fullName>
    </submittedName>
</protein>
<evidence type="ECO:0000256" key="1">
    <source>
        <dbReference type="ARBA" id="ARBA00006135"/>
    </source>
</evidence>
<dbReference type="CDD" id="cd06911">
    <property type="entry name" value="VirB9_CagX_TrbG"/>
    <property type="match status" value="1"/>
</dbReference>
<feature type="signal peptide" evidence="3">
    <location>
        <begin position="1"/>
        <end position="22"/>
    </location>
</feature>
<reference evidence="4 5" key="1">
    <citation type="submission" date="2017-02" db="EMBL/GenBank/DDBJ databases">
        <title>Draft genome sequence of Haemophilus felis CCUG 31170 type strain.</title>
        <authorList>
            <person name="Engstrom-Jakobsson H."/>
            <person name="Salva-Serra F."/>
            <person name="Thorell K."/>
            <person name="Gonzales-Siles L."/>
            <person name="Karlsson R."/>
            <person name="Boulund F."/>
            <person name="Engstrand L."/>
            <person name="Kristiansson E."/>
            <person name="Moore E."/>
        </authorList>
    </citation>
    <scope>NUCLEOTIDE SEQUENCE [LARGE SCALE GENOMIC DNA]</scope>
    <source>
        <strain evidence="4 5">CCUG 31170</strain>
    </source>
</reference>
<dbReference type="InterPro" id="IPR033645">
    <property type="entry name" value="VirB9/CagX/TrbG_C"/>
</dbReference>
<keyword evidence="2 3" id="KW-0732">Signal</keyword>
<evidence type="ECO:0000256" key="3">
    <source>
        <dbReference type="SAM" id="SignalP"/>
    </source>
</evidence>
<evidence type="ECO:0000313" key="5">
    <source>
        <dbReference type="Proteomes" id="UP000190023"/>
    </source>
</evidence>
<dbReference type="EMBL" id="MUYB01000036">
    <property type="protein sequence ID" value="OOS02488.1"/>
    <property type="molecule type" value="Genomic_DNA"/>
</dbReference>
<gene>
    <name evidence="4" type="ORF">B0188_08685</name>
</gene>
<accession>A0A1T0AX71</accession>
<evidence type="ECO:0000256" key="2">
    <source>
        <dbReference type="ARBA" id="ARBA00022729"/>
    </source>
</evidence>
<organism evidence="4 5">
    <name type="scientific">[Haemophilus] felis</name>
    <dbReference type="NCBI Taxonomy" id="123822"/>
    <lineage>
        <taxon>Bacteria</taxon>
        <taxon>Pseudomonadati</taxon>
        <taxon>Pseudomonadota</taxon>
        <taxon>Gammaproteobacteria</taxon>
        <taxon>Pasteurellales</taxon>
        <taxon>Pasteurellaceae</taxon>
    </lineage>
</organism>
<dbReference type="STRING" id="123822.B0188_08685"/>
<dbReference type="AlphaFoldDB" id="A0A1T0AX71"/>
<dbReference type="Gene3D" id="2.60.40.2500">
    <property type="match status" value="1"/>
</dbReference>
<comment type="similarity">
    <text evidence="1">Belongs to the TrbG/VirB9 family.</text>
</comment>
<name>A0A1T0AX71_9PAST</name>
<dbReference type="InterPro" id="IPR010258">
    <property type="entry name" value="Conjugal_tfr_TrbG/VirB9/CagX"/>
</dbReference>
<dbReference type="OrthoDB" id="5357875at2"/>
<dbReference type="Pfam" id="PF03524">
    <property type="entry name" value="CagX"/>
    <property type="match status" value="1"/>
</dbReference>